<evidence type="ECO:0000313" key="10">
    <source>
        <dbReference type="EMBL" id="VDK77933.1"/>
    </source>
</evidence>
<evidence type="ECO:0000256" key="7">
    <source>
        <dbReference type="ARBA" id="ARBA00030473"/>
    </source>
</evidence>
<protein>
    <recommendedName>
        <fullName evidence="4">Trehalase</fullName>
        <ecNumber evidence="3">3.2.1.28</ecNumber>
    </recommendedName>
    <alternativeName>
        <fullName evidence="7">Alpha,alpha-trehalase</fullName>
    </alternativeName>
    <alternativeName>
        <fullName evidence="8">Alpha,alpha-trehalose glucohydrolase</fullName>
    </alternativeName>
</protein>
<comment type="catalytic activity">
    <reaction evidence="1">
        <text>alpha,alpha-trehalose + H2O = alpha-D-glucose + beta-D-glucose</text>
        <dbReference type="Rhea" id="RHEA:32675"/>
        <dbReference type="ChEBI" id="CHEBI:15377"/>
        <dbReference type="ChEBI" id="CHEBI:15903"/>
        <dbReference type="ChEBI" id="CHEBI:16551"/>
        <dbReference type="ChEBI" id="CHEBI:17925"/>
        <dbReference type="EC" id="3.2.1.28"/>
    </reaction>
</comment>
<dbReference type="EMBL" id="UYRX01000226">
    <property type="protein sequence ID" value="VDK77933.1"/>
    <property type="molecule type" value="Genomic_DNA"/>
</dbReference>
<dbReference type="PANTHER" id="PTHR23403">
    <property type="entry name" value="TREHALASE"/>
    <property type="match status" value="1"/>
</dbReference>
<dbReference type="PROSITE" id="PS00927">
    <property type="entry name" value="TREHALASE_1"/>
    <property type="match status" value="1"/>
</dbReference>
<dbReference type="OrthoDB" id="3542292at2759"/>
<dbReference type="PANTHER" id="PTHR23403:SF1">
    <property type="entry name" value="TREHALASE"/>
    <property type="match status" value="1"/>
</dbReference>
<dbReference type="InterPro" id="IPR018232">
    <property type="entry name" value="Glyco_hydro_37_CS"/>
</dbReference>
<evidence type="ECO:0000256" key="1">
    <source>
        <dbReference type="ARBA" id="ARBA00001576"/>
    </source>
</evidence>
<keyword evidence="6" id="KW-0326">Glycosidase</keyword>
<accession>A0A3P6T5B9</accession>
<evidence type="ECO:0000313" key="11">
    <source>
        <dbReference type="Proteomes" id="UP000277928"/>
    </source>
</evidence>
<dbReference type="GO" id="GO:0004555">
    <property type="term" value="F:alpha,alpha-trehalase activity"/>
    <property type="evidence" value="ECO:0007669"/>
    <property type="project" value="UniProtKB-EC"/>
</dbReference>
<evidence type="ECO:0000256" key="6">
    <source>
        <dbReference type="ARBA" id="ARBA00023295"/>
    </source>
</evidence>
<sequence>MKSVERRANNVGSNHTTTTTTTTTDIALNQLEMVAPTRAELSHEILHQDDIISSEFEAPEFACNRNQSQAAGIYCYGDILHVVMTLGVYKDSKIFVDKPLKKDPDEVIADFQKRFSKAITEESHKEVVQFIDDNFGVEGEELDECELSDWKEEPERLLTIENSALRQFALQINHIWKNLCRTVKNEVKEKPQRYSIIYVPNEFIVPGGRFREYYYWDGYWIIKGLLASDKLIT</sequence>
<evidence type="ECO:0000256" key="9">
    <source>
        <dbReference type="SAM" id="MobiDB-lite"/>
    </source>
</evidence>
<proteinExistence type="inferred from homology"/>
<evidence type="ECO:0000256" key="3">
    <source>
        <dbReference type="ARBA" id="ARBA00012757"/>
    </source>
</evidence>
<evidence type="ECO:0000256" key="8">
    <source>
        <dbReference type="ARBA" id="ARBA00031637"/>
    </source>
</evidence>
<dbReference type="InterPro" id="IPR001661">
    <property type="entry name" value="Glyco_hydro_37"/>
</dbReference>
<dbReference type="SUPFAM" id="SSF48208">
    <property type="entry name" value="Six-hairpin glycosidases"/>
    <property type="match status" value="1"/>
</dbReference>
<keyword evidence="5" id="KW-0378">Hydrolase</keyword>
<reference evidence="10 11" key="1">
    <citation type="submission" date="2018-08" db="EMBL/GenBank/DDBJ databases">
        <authorList>
            <person name="Laetsch R D."/>
            <person name="Stevens L."/>
            <person name="Kumar S."/>
            <person name="Blaxter L. M."/>
        </authorList>
    </citation>
    <scope>NUCLEOTIDE SEQUENCE [LARGE SCALE GENOMIC DNA]</scope>
</reference>
<evidence type="ECO:0000256" key="2">
    <source>
        <dbReference type="ARBA" id="ARBA00005615"/>
    </source>
</evidence>
<dbReference type="AlphaFoldDB" id="A0A3P6T5B9"/>
<dbReference type="InterPro" id="IPR012341">
    <property type="entry name" value="6hp_glycosidase-like_sf"/>
</dbReference>
<dbReference type="Proteomes" id="UP000277928">
    <property type="component" value="Unassembled WGS sequence"/>
</dbReference>
<evidence type="ECO:0000256" key="5">
    <source>
        <dbReference type="ARBA" id="ARBA00022801"/>
    </source>
</evidence>
<name>A0A3P6T5B9_LITSI</name>
<organism evidence="10 11">
    <name type="scientific">Litomosoides sigmodontis</name>
    <name type="common">Filarial nematode worm</name>
    <dbReference type="NCBI Taxonomy" id="42156"/>
    <lineage>
        <taxon>Eukaryota</taxon>
        <taxon>Metazoa</taxon>
        <taxon>Ecdysozoa</taxon>
        <taxon>Nematoda</taxon>
        <taxon>Chromadorea</taxon>
        <taxon>Rhabditida</taxon>
        <taxon>Spirurina</taxon>
        <taxon>Spiruromorpha</taxon>
        <taxon>Filarioidea</taxon>
        <taxon>Onchocercidae</taxon>
        <taxon>Litomosoides</taxon>
    </lineage>
</organism>
<dbReference type="GO" id="GO:0005993">
    <property type="term" value="P:trehalose catabolic process"/>
    <property type="evidence" value="ECO:0007669"/>
    <property type="project" value="TreeGrafter"/>
</dbReference>
<dbReference type="EC" id="3.2.1.28" evidence="3"/>
<gene>
    <name evidence="10" type="ORF">NLS_LOCUS3873</name>
</gene>
<feature type="region of interest" description="Disordered" evidence="9">
    <location>
        <begin position="1"/>
        <end position="24"/>
    </location>
</feature>
<dbReference type="InterPro" id="IPR008928">
    <property type="entry name" value="6-hairpin_glycosidase_sf"/>
</dbReference>
<keyword evidence="11" id="KW-1185">Reference proteome</keyword>
<dbReference type="STRING" id="42156.A0A3P6T5B9"/>
<dbReference type="OMA" id="CARYSPL"/>
<comment type="similarity">
    <text evidence="2">Belongs to the glycosyl hydrolase 37 family.</text>
</comment>
<dbReference type="Gene3D" id="1.50.10.10">
    <property type="match status" value="1"/>
</dbReference>
<evidence type="ECO:0000256" key="4">
    <source>
        <dbReference type="ARBA" id="ARBA00019905"/>
    </source>
</evidence>
<dbReference type="Pfam" id="PF01204">
    <property type="entry name" value="Trehalase"/>
    <property type="match status" value="1"/>
</dbReference>